<gene>
    <name evidence="2" type="ORF">GCM10007877_34030</name>
</gene>
<name>A0AA37T8U6_9GAMM</name>
<keyword evidence="3" id="KW-1185">Reference proteome</keyword>
<protein>
    <recommendedName>
        <fullName evidence="1">RamC N-terminal domain-containing protein</fullName>
    </recommendedName>
</protein>
<organism evidence="2 3">
    <name type="scientific">Marinibactrum halimedae</name>
    <dbReference type="NCBI Taxonomy" id="1444977"/>
    <lineage>
        <taxon>Bacteria</taxon>
        <taxon>Pseudomonadati</taxon>
        <taxon>Pseudomonadota</taxon>
        <taxon>Gammaproteobacteria</taxon>
        <taxon>Cellvibrionales</taxon>
        <taxon>Cellvibrionaceae</taxon>
        <taxon>Marinibactrum</taxon>
    </lineage>
</organism>
<accession>A0AA37T8U6</accession>
<evidence type="ECO:0000259" key="1">
    <source>
        <dbReference type="Pfam" id="PF25816"/>
    </source>
</evidence>
<evidence type="ECO:0000313" key="3">
    <source>
        <dbReference type="Proteomes" id="UP001156870"/>
    </source>
</evidence>
<comment type="caution">
    <text evidence="2">The sequence shown here is derived from an EMBL/GenBank/DDBJ whole genome shotgun (WGS) entry which is preliminary data.</text>
</comment>
<feature type="domain" description="RamC N-terminal" evidence="1">
    <location>
        <begin position="17"/>
        <end position="151"/>
    </location>
</feature>
<evidence type="ECO:0000313" key="2">
    <source>
        <dbReference type="EMBL" id="GLS27684.1"/>
    </source>
</evidence>
<sequence length="199" mass="22868">MSEFIFARKSHRNKVLKTNWNWVMPDDAVMPDEGWKLHVSANVNNAHQILWQLEDVLFDLDLVFKFIPNKAALAQQNASGTQRGKFLVVYPREIISAFMAVYCIDEKLKKMHIRRSSSPAVPGERAVGDTVIYTRYGGFNNDIVLGPNGNPKKSPRGVISPTWIRDPWNYYQNDGSVNIHKLNTFAKWPKHPAEFHRYG</sequence>
<dbReference type="AlphaFoldDB" id="A0AA37T8U6"/>
<dbReference type="RefSeq" id="WP_232593429.1">
    <property type="nucleotide sequence ID" value="NZ_BSPD01000087.1"/>
</dbReference>
<reference evidence="2 3" key="1">
    <citation type="journal article" date="2014" name="Int. J. Syst. Evol. Microbiol.">
        <title>Complete genome sequence of Corynebacterium casei LMG S-19264T (=DSM 44701T), isolated from a smear-ripened cheese.</title>
        <authorList>
            <consortium name="US DOE Joint Genome Institute (JGI-PGF)"/>
            <person name="Walter F."/>
            <person name="Albersmeier A."/>
            <person name="Kalinowski J."/>
            <person name="Ruckert C."/>
        </authorList>
    </citation>
    <scope>NUCLEOTIDE SEQUENCE [LARGE SCALE GENOMIC DNA]</scope>
    <source>
        <strain evidence="2 3">NBRC 110095</strain>
    </source>
</reference>
<dbReference type="InterPro" id="IPR057929">
    <property type="entry name" value="RamC_N"/>
</dbReference>
<proteinExistence type="predicted"/>
<dbReference type="EMBL" id="BSPD01000087">
    <property type="protein sequence ID" value="GLS27684.1"/>
    <property type="molecule type" value="Genomic_DNA"/>
</dbReference>
<dbReference type="Proteomes" id="UP001156870">
    <property type="component" value="Unassembled WGS sequence"/>
</dbReference>
<dbReference type="Pfam" id="PF25816">
    <property type="entry name" value="RamC_N"/>
    <property type="match status" value="1"/>
</dbReference>